<keyword evidence="2" id="KW-0378">Hydrolase</keyword>
<feature type="compositionally biased region" description="Pro residues" evidence="6">
    <location>
        <begin position="16"/>
        <end position="25"/>
    </location>
</feature>
<dbReference type="FunFam" id="3.30.310.40:FF:000003">
    <property type="entry name" value="N-glycosylase/DNA lyase OGG1"/>
    <property type="match status" value="1"/>
</dbReference>
<comment type="caution">
    <text evidence="8">The sequence shown here is derived from an EMBL/GenBank/DDBJ whole genome shotgun (WGS) entry which is preliminary data.</text>
</comment>
<name>A0ABD0ZNH8_CARAN</name>
<evidence type="ECO:0000256" key="3">
    <source>
        <dbReference type="ARBA" id="ARBA00023204"/>
    </source>
</evidence>
<feature type="domain" description="8-oxoguanine DNA glycosylase N-terminal" evidence="7">
    <location>
        <begin position="43"/>
        <end position="129"/>
    </location>
</feature>
<dbReference type="GO" id="GO:0016829">
    <property type="term" value="F:lyase activity"/>
    <property type="evidence" value="ECO:0007669"/>
    <property type="project" value="UniProtKB-KW"/>
</dbReference>
<evidence type="ECO:0000256" key="4">
    <source>
        <dbReference type="ARBA" id="ARBA00023239"/>
    </source>
</evidence>
<dbReference type="Proteomes" id="UP001558713">
    <property type="component" value="Unassembled WGS sequence"/>
</dbReference>
<feature type="region of interest" description="Disordered" evidence="6">
    <location>
        <begin position="1"/>
        <end position="26"/>
    </location>
</feature>
<dbReference type="InterPro" id="IPR052054">
    <property type="entry name" value="Oxidative_DNA_repair_enzyme"/>
</dbReference>
<dbReference type="PANTHER" id="PTHR10242:SF2">
    <property type="entry name" value="N-GLYCOSYLASE_DNA LYASE"/>
    <property type="match status" value="1"/>
</dbReference>
<dbReference type="Gene3D" id="3.30.310.40">
    <property type="match status" value="1"/>
</dbReference>
<keyword evidence="9" id="KW-1185">Reference proteome</keyword>
<dbReference type="GO" id="GO:0019104">
    <property type="term" value="F:DNA N-glycosylase activity"/>
    <property type="evidence" value="ECO:0007669"/>
    <property type="project" value="UniProtKB-ARBA"/>
</dbReference>
<dbReference type="Pfam" id="PF07934">
    <property type="entry name" value="OGG_N"/>
    <property type="match status" value="1"/>
</dbReference>
<protein>
    <submittedName>
        <fullName evidence="8">N-glycosylase/DNA lyase OGG1</fullName>
    </submittedName>
</protein>
<keyword evidence="4 8" id="KW-0456">Lyase</keyword>
<reference evidence="8 9" key="1">
    <citation type="submission" date="2024-04" db="EMBL/GenBank/DDBJ databases">
        <title>Genome assembly C_amara_ONT_v2.</title>
        <authorList>
            <person name="Yant L."/>
            <person name="Moore C."/>
            <person name="Slenker M."/>
        </authorList>
    </citation>
    <scope>NUCLEOTIDE SEQUENCE [LARGE SCALE GENOMIC DNA]</scope>
    <source>
        <tissue evidence="8">Leaf</tissue>
    </source>
</reference>
<keyword evidence="5" id="KW-0326">Glycosidase</keyword>
<keyword evidence="3" id="KW-0234">DNA repair</keyword>
<dbReference type="SUPFAM" id="SSF55945">
    <property type="entry name" value="TATA-box binding protein-like"/>
    <property type="match status" value="1"/>
</dbReference>
<accession>A0ABD0ZNH8</accession>
<dbReference type="GO" id="GO:0006281">
    <property type="term" value="P:DNA repair"/>
    <property type="evidence" value="ECO:0007669"/>
    <property type="project" value="UniProtKB-KW"/>
</dbReference>
<sequence length="135" mass="14933">MKRPRATSPPSISTPTKPPLSPPATPILKQKLHRTGAPKWFPLKLSHTELTLPLTFPTGQTFRWKQTGPIQYSGSIGPHLVSLRQRSGDDTVSYCVHCSTSPKSVELALLDFLNAEISLAELWSDFSKKILVLES</sequence>
<evidence type="ECO:0000256" key="5">
    <source>
        <dbReference type="ARBA" id="ARBA00023295"/>
    </source>
</evidence>
<proteinExistence type="predicted"/>
<dbReference type="InterPro" id="IPR012904">
    <property type="entry name" value="OGG_N"/>
</dbReference>
<evidence type="ECO:0000256" key="6">
    <source>
        <dbReference type="SAM" id="MobiDB-lite"/>
    </source>
</evidence>
<dbReference type="PANTHER" id="PTHR10242">
    <property type="entry name" value="8-OXOGUANINE DNA GLYCOSYLASE"/>
    <property type="match status" value="1"/>
</dbReference>
<organism evidence="8 9">
    <name type="scientific">Cardamine amara subsp. amara</name>
    <dbReference type="NCBI Taxonomy" id="228776"/>
    <lineage>
        <taxon>Eukaryota</taxon>
        <taxon>Viridiplantae</taxon>
        <taxon>Streptophyta</taxon>
        <taxon>Embryophyta</taxon>
        <taxon>Tracheophyta</taxon>
        <taxon>Spermatophyta</taxon>
        <taxon>Magnoliopsida</taxon>
        <taxon>eudicotyledons</taxon>
        <taxon>Gunneridae</taxon>
        <taxon>Pentapetalae</taxon>
        <taxon>rosids</taxon>
        <taxon>malvids</taxon>
        <taxon>Brassicales</taxon>
        <taxon>Brassicaceae</taxon>
        <taxon>Cardamineae</taxon>
        <taxon>Cardamine</taxon>
    </lineage>
</organism>
<evidence type="ECO:0000256" key="1">
    <source>
        <dbReference type="ARBA" id="ARBA00022763"/>
    </source>
</evidence>
<evidence type="ECO:0000313" key="8">
    <source>
        <dbReference type="EMBL" id="KAL1196198.1"/>
    </source>
</evidence>
<evidence type="ECO:0000259" key="7">
    <source>
        <dbReference type="Pfam" id="PF07934"/>
    </source>
</evidence>
<dbReference type="EMBL" id="JBANAX010000708">
    <property type="protein sequence ID" value="KAL1196198.1"/>
    <property type="molecule type" value="Genomic_DNA"/>
</dbReference>
<keyword evidence="1" id="KW-0227">DNA damage</keyword>
<gene>
    <name evidence="8" type="ORF">V5N11_035311</name>
</gene>
<evidence type="ECO:0000313" key="9">
    <source>
        <dbReference type="Proteomes" id="UP001558713"/>
    </source>
</evidence>
<feature type="compositionally biased region" description="Low complexity" evidence="6">
    <location>
        <begin position="1"/>
        <end position="15"/>
    </location>
</feature>
<evidence type="ECO:0000256" key="2">
    <source>
        <dbReference type="ARBA" id="ARBA00022801"/>
    </source>
</evidence>
<dbReference type="AlphaFoldDB" id="A0ABD0ZNH8"/>